<dbReference type="SUPFAM" id="SSF51735">
    <property type="entry name" value="NAD(P)-binding Rossmann-fold domains"/>
    <property type="match status" value="1"/>
</dbReference>
<evidence type="ECO:0000313" key="1">
    <source>
        <dbReference type="EMBL" id="ETW97595.1"/>
    </source>
</evidence>
<protein>
    <submittedName>
        <fullName evidence="1">Ornithine cyclodeaminase</fullName>
    </submittedName>
</protein>
<dbReference type="PANTHER" id="PTHR13812:SF19">
    <property type="entry name" value="KETIMINE REDUCTASE MU-CRYSTALLIN"/>
    <property type="match status" value="1"/>
</dbReference>
<organism evidence="1 2">
    <name type="scientific">Entotheonella factor</name>
    <dbReference type="NCBI Taxonomy" id="1429438"/>
    <lineage>
        <taxon>Bacteria</taxon>
        <taxon>Pseudomonadati</taxon>
        <taxon>Nitrospinota/Tectimicrobiota group</taxon>
        <taxon>Candidatus Tectimicrobiota</taxon>
        <taxon>Candidatus Entotheonellia</taxon>
        <taxon>Candidatus Entotheonellales</taxon>
        <taxon>Candidatus Entotheonellaceae</taxon>
        <taxon>Candidatus Entotheonella</taxon>
    </lineage>
</organism>
<gene>
    <name evidence="1" type="ORF">ETSY1_21970</name>
</gene>
<dbReference type="Gene3D" id="3.30.1780.10">
    <property type="entry name" value="ornithine cyclodeaminase, domain 1"/>
    <property type="match status" value="1"/>
</dbReference>
<dbReference type="AlphaFoldDB" id="W4LIP8"/>
<dbReference type="EMBL" id="AZHW01000643">
    <property type="protein sequence ID" value="ETW97595.1"/>
    <property type="molecule type" value="Genomic_DNA"/>
</dbReference>
<dbReference type="NCBIfam" id="TIGR03944">
    <property type="entry name" value="dehyd_SbnB_fam"/>
    <property type="match status" value="1"/>
</dbReference>
<dbReference type="GO" id="GO:0005737">
    <property type="term" value="C:cytoplasm"/>
    <property type="evidence" value="ECO:0007669"/>
    <property type="project" value="TreeGrafter"/>
</dbReference>
<evidence type="ECO:0000313" key="2">
    <source>
        <dbReference type="Proteomes" id="UP000019141"/>
    </source>
</evidence>
<dbReference type="PIRSF" id="PIRSF001439">
    <property type="entry name" value="CryM"/>
    <property type="match status" value="1"/>
</dbReference>
<dbReference type="GO" id="GO:0016639">
    <property type="term" value="F:oxidoreductase activity, acting on the CH-NH2 group of donors, NAD or NADP as acceptor"/>
    <property type="evidence" value="ECO:0007669"/>
    <property type="project" value="InterPro"/>
</dbReference>
<sequence>MAADGVMLLQGDEVDELLMGQETAILEAVKQAYQTHARQQTDMPPDGFLRFPGKERERIIAKVAYLGGDFDVAGIKWVSSFPGNLELGLERASAALILNSTETGRPMAMMESSIISARRTGAGAALAARHLYPQEQVTSVALVDCGLINFETLRFLLTVYPMLETVHLYDLSAERAQQFCRKAQQLAPKVRCEIQATFEAVLKTSPIVAMATTAVTPHIDDLAGHQDHAVVLHTSLRDFSPQLILQGDNIVDDVDKVCSNQTSVHLAEEQVGHRNFIRSTIGDILNGDAPQHDTTKPFVIYSPFGLGILDIAVAHVTYQLAKTQQAGIFLESFLPKSWLER</sequence>
<dbReference type="InterPro" id="IPR023866">
    <property type="entry name" value="SbnB"/>
</dbReference>
<dbReference type="PANTHER" id="PTHR13812">
    <property type="entry name" value="KETIMINE REDUCTASE MU-CRYSTALLIN"/>
    <property type="match status" value="1"/>
</dbReference>
<proteinExistence type="predicted"/>
<reference evidence="1 2" key="1">
    <citation type="journal article" date="2014" name="Nature">
        <title>An environmental bacterial taxon with a large and distinct metabolic repertoire.</title>
        <authorList>
            <person name="Wilson M.C."/>
            <person name="Mori T."/>
            <person name="Ruckert C."/>
            <person name="Uria A.R."/>
            <person name="Helf M.J."/>
            <person name="Takada K."/>
            <person name="Gernert C."/>
            <person name="Steffens U.A."/>
            <person name="Heycke N."/>
            <person name="Schmitt S."/>
            <person name="Rinke C."/>
            <person name="Helfrich E.J."/>
            <person name="Brachmann A.O."/>
            <person name="Gurgui C."/>
            <person name="Wakimoto T."/>
            <person name="Kracht M."/>
            <person name="Crusemann M."/>
            <person name="Hentschel U."/>
            <person name="Abe I."/>
            <person name="Matsunaga S."/>
            <person name="Kalinowski J."/>
            <person name="Takeyama H."/>
            <person name="Piel J."/>
        </authorList>
    </citation>
    <scope>NUCLEOTIDE SEQUENCE [LARGE SCALE GENOMIC DNA]</scope>
    <source>
        <strain evidence="2">TSY1</strain>
    </source>
</reference>
<name>W4LIP8_ENTF1</name>
<dbReference type="Proteomes" id="UP000019141">
    <property type="component" value="Unassembled WGS sequence"/>
</dbReference>
<comment type="caution">
    <text evidence="1">The sequence shown here is derived from an EMBL/GenBank/DDBJ whole genome shotgun (WGS) entry which is preliminary data.</text>
</comment>
<dbReference type="Gene3D" id="3.40.50.720">
    <property type="entry name" value="NAD(P)-binding Rossmann-like Domain"/>
    <property type="match status" value="1"/>
</dbReference>
<keyword evidence="2" id="KW-1185">Reference proteome</keyword>
<dbReference type="InterPro" id="IPR036291">
    <property type="entry name" value="NAD(P)-bd_dom_sf"/>
</dbReference>
<dbReference type="InterPro" id="IPR023401">
    <property type="entry name" value="ODC_N"/>
</dbReference>
<dbReference type="InterPro" id="IPR003462">
    <property type="entry name" value="ODC_Mu_crystall"/>
</dbReference>
<dbReference type="Pfam" id="PF02423">
    <property type="entry name" value="OCD_Mu_crystall"/>
    <property type="match status" value="1"/>
</dbReference>
<dbReference type="GO" id="GO:0019290">
    <property type="term" value="P:siderophore biosynthetic process"/>
    <property type="evidence" value="ECO:0007669"/>
    <property type="project" value="InterPro"/>
</dbReference>
<dbReference type="HOGENOM" id="CLU_042088_3_0_7"/>
<accession>W4LIP8</accession>